<proteinExistence type="predicted"/>
<organism evidence="2">
    <name type="scientific">Micrurus corallinus</name>
    <name type="common">Brazilian coral snake</name>
    <dbReference type="NCBI Taxonomy" id="54390"/>
    <lineage>
        <taxon>Eukaryota</taxon>
        <taxon>Metazoa</taxon>
        <taxon>Chordata</taxon>
        <taxon>Craniata</taxon>
        <taxon>Vertebrata</taxon>
        <taxon>Euteleostomi</taxon>
        <taxon>Lepidosauria</taxon>
        <taxon>Squamata</taxon>
        <taxon>Bifurcata</taxon>
        <taxon>Unidentata</taxon>
        <taxon>Episquamata</taxon>
        <taxon>Toxicofera</taxon>
        <taxon>Serpentes</taxon>
        <taxon>Colubroidea</taxon>
        <taxon>Elapidae</taxon>
        <taxon>Elapinae</taxon>
        <taxon>Micrurus</taxon>
    </lineage>
</organism>
<protein>
    <submittedName>
        <fullName evidence="2">Uncharacterized protein</fullName>
    </submittedName>
</protein>
<feature type="region of interest" description="Disordered" evidence="1">
    <location>
        <begin position="1"/>
        <end position="35"/>
    </location>
</feature>
<reference evidence="2" key="1">
    <citation type="submission" date="2017-07" db="EMBL/GenBank/DDBJ databases">
        <authorList>
            <person name="Mikheyev A."/>
            <person name="Grau M."/>
        </authorList>
    </citation>
    <scope>NUCLEOTIDE SEQUENCE</scope>
    <source>
        <tissue evidence="2">Venom_gland</tissue>
    </source>
</reference>
<evidence type="ECO:0000313" key="2">
    <source>
        <dbReference type="EMBL" id="LAA36392.1"/>
    </source>
</evidence>
<dbReference type="AlphaFoldDB" id="A0A2D4ENC5"/>
<name>A0A2D4ENC5_MICCO</name>
<reference evidence="2" key="2">
    <citation type="submission" date="2017-11" db="EMBL/GenBank/DDBJ databases">
        <title>Coralsnake Venomics: Analyses of Venom Gland Transcriptomes and Proteomes of Six Brazilian Taxa.</title>
        <authorList>
            <person name="Aird S.D."/>
            <person name="Jorge da Silva N."/>
            <person name="Qiu L."/>
            <person name="Villar-Briones A."/>
            <person name="Aparecida-Saddi V."/>
            <person name="Campos-Telles M.P."/>
            <person name="Grau M."/>
            <person name="Mikheyev A.S."/>
        </authorList>
    </citation>
    <scope>NUCLEOTIDE SEQUENCE</scope>
    <source>
        <tissue evidence="2">Venom_gland</tissue>
    </source>
</reference>
<accession>A0A2D4ENC5</accession>
<sequence length="105" mass="12253">MGFALSQDGQTFGVTGTLKNKKKQPKFSNQEQAPEVLTTIRAPEQISRAPLQEMIEGWKRLVLLRNEPGEYGMMHLRTPPQISPGRFEPIWRRKINYFLERRIRS</sequence>
<evidence type="ECO:0000256" key="1">
    <source>
        <dbReference type="SAM" id="MobiDB-lite"/>
    </source>
</evidence>
<feature type="compositionally biased region" description="Polar residues" evidence="1">
    <location>
        <begin position="7"/>
        <end position="18"/>
    </location>
</feature>
<dbReference type="EMBL" id="IACJ01003932">
    <property type="protein sequence ID" value="LAA36392.1"/>
    <property type="molecule type" value="Transcribed_RNA"/>
</dbReference>